<dbReference type="EMBL" id="MRDE01000016">
    <property type="protein sequence ID" value="OMH27779.1"/>
    <property type="molecule type" value="Genomic_DNA"/>
</dbReference>
<dbReference type="SUPFAM" id="SSF109709">
    <property type="entry name" value="KorB DNA-binding domain-like"/>
    <property type="match status" value="1"/>
</dbReference>
<gene>
    <name evidence="1" type="ORF">BKD30_03435</name>
</gene>
<comment type="caution">
    <text evidence="1">The sequence shown here is derived from an EMBL/GenBank/DDBJ whole genome shotgun (WGS) entry which is preliminary data.</text>
</comment>
<dbReference type="Proteomes" id="UP000187085">
    <property type="component" value="Unassembled WGS sequence"/>
</dbReference>
<evidence type="ECO:0000313" key="2">
    <source>
        <dbReference type="Proteomes" id="UP000187085"/>
    </source>
</evidence>
<sequence length="149" mass="16623">MEGSSVVQTIQDELARVHAQRELNRLDALRACSKARATGMTQVEIARSLGVSQPEVHRMLRKADSFPELIDRTPREVILDFHAGLLDHADMMAELKSWPFTFSGAAEPDNPLGPSTRGSWEDVVDAVHRDLLLVEDYEELFAAHQEDSG</sequence>
<dbReference type="InterPro" id="IPR036388">
    <property type="entry name" value="WH-like_DNA-bd_sf"/>
</dbReference>
<dbReference type="STRING" id="554083.BKD30_03435"/>
<keyword evidence="2" id="KW-1185">Reference proteome</keyword>
<dbReference type="AlphaFoldDB" id="A0A1R1LJT7"/>
<accession>A0A1R1LJT7</accession>
<dbReference type="Gene3D" id="1.10.10.10">
    <property type="entry name" value="Winged helix-like DNA-binding domain superfamily/Winged helix DNA-binding domain"/>
    <property type="match status" value="1"/>
</dbReference>
<reference evidence="1 2" key="1">
    <citation type="submission" date="2016-12" db="EMBL/GenBank/DDBJ databases">
        <title>Draft genome of Tersicoccus phoenicis 1P05MA.</title>
        <authorList>
            <person name="Nakajima Y."/>
            <person name="Yoshizawa S."/>
            <person name="Nakamura K."/>
            <person name="Ogura Y."/>
            <person name="Hayashi T."/>
            <person name="Kogure K."/>
        </authorList>
    </citation>
    <scope>NUCLEOTIDE SEQUENCE [LARGE SCALE GENOMIC DNA]</scope>
    <source>
        <strain evidence="1 2">1p05MA</strain>
    </source>
</reference>
<organism evidence="1 2">
    <name type="scientific">Tersicoccus phoenicis</name>
    <dbReference type="NCBI Taxonomy" id="554083"/>
    <lineage>
        <taxon>Bacteria</taxon>
        <taxon>Bacillati</taxon>
        <taxon>Actinomycetota</taxon>
        <taxon>Actinomycetes</taxon>
        <taxon>Micrococcales</taxon>
        <taxon>Micrococcaceae</taxon>
        <taxon>Tersicoccus</taxon>
    </lineage>
</organism>
<evidence type="ECO:0000313" key="1">
    <source>
        <dbReference type="EMBL" id="OMH27779.1"/>
    </source>
</evidence>
<name>A0A1R1LJT7_9MICC</name>
<protein>
    <submittedName>
        <fullName evidence="1">Uncharacterized protein</fullName>
    </submittedName>
</protein>
<proteinExistence type="predicted"/>